<evidence type="ECO:0000313" key="1">
    <source>
        <dbReference type="EMBL" id="TWU59932.1"/>
    </source>
</evidence>
<name>A0A5C6FJU2_9BACT</name>
<dbReference type="Proteomes" id="UP000318288">
    <property type="component" value="Unassembled WGS sequence"/>
</dbReference>
<evidence type="ECO:0000313" key="2">
    <source>
        <dbReference type="Proteomes" id="UP000318288"/>
    </source>
</evidence>
<dbReference type="EMBL" id="SJPW01000001">
    <property type="protein sequence ID" value="TWU59932.1"/>
    <property type="molecule type" value="Genomic_DNA"/>
</dbReference>
<protein>
    <submittedName>
        <fullName evidence="1">Uncharacterized protein</fullName>
    </submittedName>
</protein>
<accession>A0A5C6FJU2</accession>
<comment type="caution">
    <text evidence="1">The sequence shown here is derived from an EMBL/GenBank/DDBJ whole genome shotgun (WGS) entry which is preliminary data.</text>
</comment>
<keyword evidence="2" id="KW-1185">Reference proteome</keyword>
<dbReference type="AlphaFoldDB" id="A0A5C6FJU2"/>
<organism evidence="1 2">
    <name type="scientific">Rubripirellula tenax</name>
    <dbReference type="NCBI Taxonomy" id="2528015"/>
    <lineage>
        <taxon>Bacteria</taxon>
        <taxon>Pseudomonadati</taxon>
        <taxon>Planctomycetota</taxon>
        <taxon>Planctomycetia</taxon>
        <taxon>Pirellulales</taxon>
        <taxon>Pirellulaceae</taxon>
        <taxon>Rubripirellula</taxon>
    </lineage>
</organism>
<proteinExistence type="predicted"/>
<reference evidence="1 2" key="1">
    <citation type="submission" date="2019-02" db="EMBL/GenBank/DDBJ databases">
        <title>Deep-cultivation of Planctomycetes and their phenomic and genomic characterization uncovers novel biology.</title>
        <authorList>
            <person name="Wiegand S."/>
            <person name="Jogler M."/>
            <person name="Boedeker C."/>
            <person name="Pinto D."/>
            <person name="Vollmers J."/>
            <person name="Rivas-Marin E."/>
            <person name="Kohn T."/>
            <person name="Peeters S.H."/>
            <person name="Heuer A."/>
            <person name="Rast P."/>
            <person name="Oberbeckmann S."/>
            <person name="Bunk B."/>
            <person name="Jeske O."/>
            <person name="Meyerdierks A."/>
            <person name="Storesund J.E."/>
            <person name="Kallscheuer N."/>
            <person name="Luecker S."/>
            <person name="Lage O.M."/>
            <person name="Pohl T."/>
            <person name="Merkel B.J."/>
            <person name="Hornburger P."/>
            <person name="Mueller R.-W."/>
            <person name="Bruemmer F."/>
            <person name="Labrenz M."/>
            <person name="Spormann A.M."/>
            <person name="Op Den Camp H."/>
            <person name="Overmann J."/>
            <person name="Amann R."/>
            <person name="Jetten M.S.M."/>
            <person name="Mascher T."/>
            <person name="Medema M.H."/>
            <person name="Devos D.P."/>
            <person name="Kaster A.-K."/>
            <person name="Ovreas L."/>
            <person name="Rohde M."/>
            <person name="Galperin M.Y."/>
            <person name="Jogler C."/>
        </authorList>
    </citation>
    <scope>NUCLEOTIDE SEQUENCE [LARGE SCALE GENOMIC DNA]</scope>
    <source>
        <strain evidence="1 2">Poly51</strain>
    </source>
</reference>
<sequence length="106" mass="11505">MAPGENSVNCGVNRDAGESLHHWLHQIAESGERSVVSGLAGAIAETLGPQAVRQLIADLQRTVKVQDEGDVLVKRCTSNGKINKRWGLKKIAVPVRALRSVEWRLG</sequence>
<gene>
    <name evidence="1" type="ORF">Poly51_02050</name>
</gene>
<dbReference type="RefSeq" id="WP_222435763.1">
    <property type="nucleotide sequence ID" value="NZ_SJPW01000001.1"/>
</dbReference>